<dbReference type="EMBL" id="PNIL01000041">
    <property type="protein sequence ID" value="PMP67604.1"/>
    <property type="molecule type" value="Genomic_DNA"/>
</dbReference>
<dbReference type="InterPro" id="IPR047602">
    <property type="entry name" value="SPASM_CteB-like"/>
</dbReference>
<dbReference type="Gene3D" id="3.20.20.70">
    <property type="entry name" value="Aldolase class I"/>
    <property type="match status" value="1"/>
</dbReference>
<keyword evidence="2" id="KW-0949">S-adenosyl-L-methionine</keyword>
<name>A0A2J6WEJ5_9BACT</name>
<dbReference type="GO" id="GO:0051536">
    <property type="term" value="F:iron-sulfur cluster binding"/>
    <property type="evidence" value="ECO:0007669"/>
    <property type="project" value="UniProtKB-KW"/>
</dbReference>
<dbReference type="NCBIfam" id="TIGR03974">
    <property type="entry name" value="rSAM_six_Cys"/>
    <property type="match status" value="1"/>
</dbReference>
<dbReference type="Proteomes" id="UP000237040">
    <property type="component" value="Unassembled WGS sequence"/>
</dbReference>
<dbReference type="InterPro" id="IPR007197">
    <property type="entry name" value="rSAM"/>
</dbReference>
<dbReference type="RefSeq" id="WP_424586986.1">
    <property type="nucleotide sequence ID" value="NZ_JBNAUB010000030.1"/>
</dbReference>
<dbReference type="InterPro" id="IPR058240">
    <property type="entry name" value="rSAM_sf"/>
</dbReference>
<keyword evidence="3" id="KW-0479">Metal-binding</keyword>
<evidence type="ECO:0000313" key="8">
    <source>
        <dbReference type="EMBL" id="PMP67604.1"/>
    </source>
</evidence>
<evidence type="ECO:0000256" key="1">
    <source>
        <dbReference type="ARBA" id="ARBA00001966"/>
    </source>
</evidence>
<dbReference type="PANTHER" id="PTHR43273:SF8">
    <property type="entry name" value="RADICAL SAM DOMAIN PROTEIN"/>
    <property type="match status" value="1"/>
</dbReference>
<dbReference type="SFLD" id="SFLDS00029">
    <property type="entry name" value="Radical_SAM"/>
    <property type="match status" value="1"/>
</dbReference>
<comment type="cofactor">
    <cofactor evidence="1">
        <name>[4Fe-4S] cluster</name>
        <dbReference type="ChEBI" id="CHEBI:49883"/>
    </cofactor>
</comment>
<evidence type="ECO:0000256" key="3">
    <source>
        <dbReference type="ARBA" id="ARBA00022723"/>
    </source>
</evidence>
<evidence type="ECO:0000256" key="5">
    <source>
        <dbReference type="ARBA" id="ARBA00023014"/>
    </source>
</evidence>
<dbReference type="AlphaFoldDB" id="A0A2J6WEJ5"/>
<dbReference type="CDD" id="cd21124">
    <property type="entry name" value="SPASM_CteB-like"/>
    <property type="match status" value="1"/>
</dbReference>
<dbReference type="Pfam" id="PF04055">
    <property type="entry name" value="Radical_SAM"/>
    <property type="match status" value="1"/>
</dbReference>
<keyword evidence="5" id="KW-0411">Iron-sulfur</keyword>
<feature type="domain" description="Radical SAM core" evidence="7">
    <location>
        <begin position="89"/>
        <end position="308"/>
    </location>
</feature>
<accession>A0A2J6WEJ5</accession>
<sequence>MFDKSLVHLFPFNGEFFAVDVNSGSLLNLDDATYFYLEKLEETDSKEEAFNLTKEKYGKEIAQEIQEEVNELIKDGILFSKPPKYFESNLILKSMCLNVAHSCNFGCLYCFAKKGNYGGSDALMSFDVAKAAIDYLAKNSPGREALEVDFFGGEPLLNFEVVKKTIEYAKETYKDKNWRFTITTNGSLLSDEIENFLFDNDVSIVLSLDGDKSVNDKYRVFRNGKGTFDLVFPKIKKVAVHRAESGGYYVRGTYTHDTLEISKTVMDLHNFGFKYISLEPVVTKEEDISIKKEDLSILKKEYERLAIEYVNSQKDETWNFFHFNLDLEAGPCIQKRIHGCGAGVEYIAVSPDGSIYPCHQFDGIKETKLGDVFTGITNKELQEKFRKANFLFNKEECAKCWARFYCSGGCLANNYVMNGDIFKPYEIGCEIQKMRIEAALYVAYKLRELGIEVPTTQLSEKRDSVK</sequence>
<keyword evidence="6" id="KW-0175">Coiled coil</keyword>
<organism evidence="8 9">
    <name type="scientific">Caldisericum exile</name>
    <dbReference type="NCBI Taxonomy" id="693075"/>
    <lineage>
        <taxon>Bacteria</taxon>
        <taxon>Pseudomonadati</taxon>
        <taxon>Caldisericota/Cryosericota group</taxon>
        <taxon>Caldisericota</taxon>
        <taxon>Caldisericia</taxon>
        <taxon>Caldisericales</taxon>
        <taxon>Caldisericaceae</taxon>
        <taxon>Caldisericum</taxon>
    </lineage>
</organism>
<dbReference type="InterPro" id="IPR023885">
    <property type="entry name" value="4Fe4S-binding_SPASM_dom"/>
</dbReference>
<dbReference type="NCBIfam" id="TIGR04085">
    <property type="entry name" value="rSAM_more_4Fe4S"/>
    <property type="match status" value="1"/>
</dbReference>
<dbReference type="GO" id="GO:0016491">
    <property type="term" value="F:oxidoreductase activity"/>
    <property type="evidence" value="ECO:0007669"/>
    <property type="project" value="InterPro"/>
</dbReference>
<evidence type="ECO:0000256" key="6">
    <source>
        <dbReference type="SAM" id="Coils"/>
    </source>
</evidence>
<dbReference type="SFLD" id="SFLDG01386">
    <property type="entry name" value="main_SPASM_domain-containing"/>
    <property type="match status" value="1"/>
</dbReference>
<dbReference type="InterPro" id="IPR024025">
    <property type="entry name" value="SCIFF_rSAM_maturase"/>
</dbReference>
<evidence type="ECO:0000256" key="2">
    <source>
        <dbReference type="ARBA" id="ARBA00022691"/>
    </source>
</evidence>
<proteinExistence type="predicted"/>
<dbReference type="InterPro" id="IPR013785">
    <property type="entry name" value="Aldolase_TIM"/>
</dbReference>
<dbReference type="SFLD" id="SFLDG01067">
    <property type="entry name" value="SPASM/twitch_domain_containing"/>
    <property type="match status" value="1"/>
</dbReference>
<reference evidence="8 9" key="1">
    <citation type="submission" date="2018-01" db="EMBL/GenBank/DDBJ databases">
        <title>Metagenomic assembled genomes from two thermal pools in the Uzon Caldera, Kamchatka, Russia.</title>
        <authorList>
            <person name="Wilkins L."/>
            <person name="Ettinger C."/>
        </authorList>
    </citation>
    <scope>NUCLEOTIDE SEQUENCE [LARGE SCALE GENOMIC DNA]</scope>
    <source>
        <strain evidence="8">ZAV-07</strain>
    </source>
</reference>
<gene>
    <name evidence="8" type="primary">scfB</name>
    <name evidence="8" type="ORF">C0189_02770</name>
</gene>
<keyword evidence="4" id="KW-0408">Iron</keyword>
<dbReference type="PROSITE" id="PS51918">
    <property type="entry name" value="RADICAL_SAM"/>
    <property type="match status" value="1"/>
</dbReference>
<evidence type="ECO:0000259" key="7">
    <source>
        <dbReference type="PROSITE" id="PS51918"/>
    </source>
</evidence>
<feature type="coiled-coil region" evidence="6">
    <location>
        <begin position="288"/>
        <end position="315"/>
    </location>
</feature>
<dbReference type="InterPro" id="IPR023867">
    <property type="entry name" value="Sulphatase_maturase_rSAM"/>
</dbReference>
<evidence type="ECO:0000313" key="9">
    <source>
        <dbReference type="Proteomes" id="UP000237040"/>
    </source>
</evidence>
<dbReference type="CDD" id="cd01335">
    <property type="entry name" value="Radical_SAM"/>
    <property type="match status" value="1"/>
</dbReference>
<comment type="caution">
    <text evidence="8">The sequence shown here is derived from an EMBL/GenBank/DDBJ whole genome shotgun (WGS) entry which is preliminary data.</text>
</comment>
<dbReference type="PANTHER" id="PTHR43273">
    <property type="entry name" value="ANAEROBIC SULFATASE-MATURATING ENZYME HOMOLOG ASLB-RELATED"/>
    <property type="match status" value="1"/>
</dbReference>
<evidence type="ECO:0000256" key="4">
    <source>
        <dbReference type="ARBA" id="ARBA00023004"/>
    </source>
</evidence>
<dbReference type="GO" id="GO:0046872">
    <property type="term" value="F:metal ion binding"/>
    <property type="evidence" value="ECO:0007669"/>
    <property type="project" value="UniProtKB-KW"/>
</dbReference>
<protein>
    <submittedName>
        <fullName evidence="8">Thioether cross-link-forming SCIFF peptide maturase</fullName>
    </submittedName>
</protein>
<dbReference type="Pfam" id="PF13186">
    <property type="entry name" value="SPASM"/>
    <property type="match status" value="1"/>
</dbReference>
<dbReference type="SUPFAM" id="SSF102114">
    <property type="entry name" value="Radical SAM enzymes"/>
    <property type="match status" value="1"/>
</dbReference>
<dbReference type="SFLD" id="SFLDG01384">
    <property type="entry name" value="thioether_bond_formation_requi"/>
    <property type="match status" value="1"/>
</dbReference>